<keyword evidence="2" id="KW-1185">Reference proteome</keyword>
<evidence type="ECO:0008006" key="3">
    <source>
        <dbReference type="Google" id="ProtNLM"/>
    </source>
</evidence>
<reference evidence="1" key="1">
    <citation type="submission" date="2015-05" db="UniProtKB">
        <authorList>
            <consortium name="EnsemblMetazoa"/>
        </authorList>
    </citation>
    <scope>IDENTIFICATION</scope>
</reference>
<dbReference type="InParanoid" id="T1I0V0"/>
<dbReference type="EMBL" id="ACPB03017978">
    <property type="status" value="NOT_ANNOTATED_CDS"/>
    <property type="molecule type" value="Genomic_DNA"/>
</dbReference>
<organism evidence="1 2">
    <name type="scientific">Rhodnius prolixus</name>
    <name type="common">Triatomid bug</name>
    <dbReference type="NCBI Taxonomy" id="13249"/>
    <lineage>
        <taxon>Eukaryota</taxon>
        <taxon>Metazoa</taxon>
        <taxon>Ecdysozoa</taxon>
        <taxon>Arthropoda</taxon>
        <taxon>Hexapoda</taxon>
        <taxon>Insecta</taxon>
        <taxon>Pterygota</taxon>
        <taxon>Neoptera</taxon>
        <taxon>Paraneoptera</taxon>
        <taxon>Hemiptera</taxon>
        <taxon>Heteroptera</taxon>
        <taxon>Panheteroptera</taxon>
        <taxon>Cimicomorpha</taxon>
        <taxon>Reduviidae</taxon>
        <taxon>Triatominae</taxon>
        <taxon>Rhodnius</taxon>
    </lineage>
</organism>
<proteinExistence type="predicted"/>
<name>T1I0V0_RHOPR</name>
<dbReference type="EMBL" id="ACPB03017979">
    <property type="status" value="NOT_ANNOTATED_CDS"/>
    <property type="molecule type" value="Genomic_DNA"/>
</dbReference>
<dbReference type="VEuPathDB" id="VectorBase:RPRC009920"/>
<dbReference type="GO" id="GO:0003676">
    <property type="term" value="F:nucleic acid binding"/>
    <property type="evidence" value="ECO:0007669"/>
    <property type="project" value="InterPro"/>
</dbReference>
<protein>
    <recommendedName>
        <fullName evidence="3">Tc1-like transposase DDE domain-containing protein</fullName>
    </recommendedName>
</protein>
<dbReference type="Gene3D" id="3.30.420.10">
    <property type="entry name" value="Ribonuclease H-like superfamily/Ribonuclease H"/>
    <property type="match status" value="1"/>
</dbReference>
<sequence length="173" mass="19822">MGYQGGMCAKKGEDRSFGRKDYGDCLLGFARNNPHRLSGKGDILPVLLEDFPLQHRLDKYFQQDGCPAHNARVVRDYLDRNIHEKCLETHCPIQWPPRSLDLTQMDYFLWGYLKNKVYSNLNPVASVHDLKRRITLACLDLDFVTLSAATSKAWESRVLACLTVDCAQFEQIL</sequence>
<dbReference type="InterPro" id="IPR036397">
    <property type="entry name" value="RNaseH_sf"/>
</dbReference>
<dbReference type="Proteomes" id="UP000015103">
    <property type="component" value="Unassembled WGS sequence"/>
</dbReference>
<dbReference type="PANTHER" id="PTHR47326">
    <property type="entry name" value="TRANSPOSABLE ELEMENT TC3 TRANSPOSASE-LIKE PROTEIN"/>
    <property type="match status" value="1"/>
</dbReference>
<accession>T1I0V0</accession>
<dbReference type="PANTHER" id="PTHR47326:SF1">
    <property type="entry name" value="HTH PSQ-TYPE DOMAIN-CONTAINING PROTEIN"/>
    <property type="match status" value="1"/>
</dbReference>
<dbReference type="eggNOG" id="ENOG502TBPI">
    <property type="taxonomic scope" value="Eukaryota"/>
</dbReference>
<evidence type="ECO:0000313" key="1">
    <source>
        <dbReference type="EnsemblMetazoa" id="RPRC009920-PA"/>
    </source>
</evidence>
<dbReference type="EnsemblMetazoa" id="RPRC009920-RA">
    <property type="protein sequence ID" value="RPRC009920-PA"/>
    <property type="gene ID" value="RPRC009920"/>
</dbReference>
<dbReference type="STRING" id="13249.T1I0V0"/>
<dbReference type="HOGENOM" id="CLU_033666_8_2_1"/>
<evidence type="ECO:0000313" key="2">
    <source>
        <dbReference type="Proteomes" id="UP000015103"/>
    </source>
</evidence>
<dbReference type="OMA" id="NIHEKCL"/>
<dbReference type="AlphaFoldDB" id="T1I0V0"/>
<dbReference type="EMBL" id="ACPB03017977">
    <property type="status" value="NOT_ANNOTATED_CDS"/>
    <property type="molecule type" value="Genomic_DNA"/>
</dbReference>